<evidence type="ECO:0000313" key="1">
    <source>
        <dbReference type="EMBL" id="KTD47018.1"/>
    </source>
</evidence>
<dbReference type="STRING" id="458.Lrub_1940"/>
<name>A0A0W0XQW3_9GAMM</name>
<gene>
    <name evidence="1" type="ORF">Lrub_1940</name>
</gene>
<keyword evidence="2" id="KW-1185">Reference proteome</keyword>
<proteinExistence type="predicted"/>
<reference evidence="1 2" key="1">
    <citation type="submission" date="2015-11" db="EMBL/GenBank/DDBJ databases">
        <title>Genomic analysis of 38 Legionella species identifies large and diverse effector repertoires.</title>
        <authorList>
            <person name="Burstein D."/>
            <person name="Amaro F."/>
            <person name="Zusman T."/>
            <person name="Lifshitz Z."/>
            <person name="Cohen O."/>
            <person name="Gilbert J.A."/>
            <person name="Pupko T."/>
            <person name="Shuman H.A."/>
            <person name="Segal G."/>
        </authorList>
    </citation>
    <scope>NUCLEOTIDE SEQUENCE [LARGE SCALE GENOMIC DNA]</scope>
    <source>
        <strain evidence="1 2">WA-270A-C2</strain>
    </source>
</reference>
<protein>
    <submittedName>
        <fullName evidence="1">Uncharacterized protein</fullName>
    </submittedName>
</protein>
<dbReference type="AlphaFoldDB" id="A0A0W0XQW3"/>
<comment type="caution">
    <text evidence="1">The sequence shown here is derived from an EMBL/GenBank/DDBJ whole genome shotgun (WGS) entry which is preliminary data.</text>
</comment>
<evidence type="ECO:0000313" key="2">
    <source>
        <dbReference type="Proteomes" id="UP000054608"/>
    </source>
</evidence>
<dbReference type="RefSeq" id="WP_058531936.1">
    <property type="nucleotide sequence ID" value="NZ_CAAAIN010000002.1"/>
</dbReference>
<organism evidence="1 2">
    <name type="scientific">Legionella rubrilucens</name>
    <dbReference type="NCBI Taxonomy" id="458"/>
    <lineage>
        <taxon>Bacteria</taxon>
        <taxon>Pseudomonadati</taxon>
        <taxon>Pseudomonadota</taxon>
        <taxon>Gammaproteobacteria</taxon>
        <taxon>Legionellales</taxon>
        <taxon>Legionellaceae</taxon>
        <taxon>Legionella</taxon>
    </lineage>
</organism>
<dbReference type="OrthoDB" id="5637544at2"/>
<dbReference type="EMBL" id="LNYT01000020">
    <property type="protein sequence ID" value="KTD47018.1"/>
    <property type="molecule type" value="Genomic_DNA"/>
</dbReference>
<dbReference type="PATRIC" id="fig|458.5.peg.2025"/>
<dbReference type="Proteomes" id="UP000054608">
    <property type="component" value="Unassembled WGS sequence"/>
</dbReference>
<sequence>MITVNIWLSTTQLFSKRITHSYFGPLLASQDNNEHIGHANLQLEITENSAHFAYSQTVLEPLKGQATLKTIAVPVDDKKEGHASHKPQWVRCNSFILSFWPEERPKLLKEAAHLFFKLTDSKPRIKGIKPEFKTHTEDMLLEETAAQPVTIKHPTLHYRKDNAISLLQQKLKRELTEFADLHAMLPLSQLKLEENREQQKKLLQQKQTLDLNHKQEMQQLQYELQKNRKAQQKTQTQLTRKKTVHRYLYNLEQRDDQSMAQFLALNKEINKLTKQQQRLVHKEEGLLRTQKKLEKHYRCDSQNLDKQLLQRQQEENELKKQLDDAVLRLNGRNENDIKILRAQYIDLSLRENQFIRAESQVTTGRHPDLTLYLPAADSVTIGLDERKIMQAMKEEKEQTYSFIVNNCASSVKRCLLAGIDDALKKQLQEQGLEPDFFRVKKIETCQSLKKWTKTLERHLIELNAATHRFDTTPAINL</sequence>
<accession>A0A0W0XQW3</accession>